<sequence>MVSAIAAQVQRKLQRSSMQKAMHQKRDRDRNFQLLTSDFRLPPTSW</sequence>
<evidence type="ECO:0000313" key="2">
    <source>
        <dbReference type="EMBL" id="AUB34253.1"/>
    </source>
</evidence>
<organism evidence="2 3">
    <name type="scientific">Nostoc flagelliforme CCNUN1</name>
    <dbReference type="NCBI Taxonomy" id="2038116"/>
    <lineage>
        <taxon>Bacteria</taxon>
        <taxon>Bacillati</taxon>
        <taxon>Cyanobacteriota</taxon>
        <taxon>Cyanophyceae</taxon>
        <taxon>Nostocales</taxon>
        <taxon>Nostocaceae</taxon>
        <taxon>Nostoc</taxon>
    </lineage>
</organism>
<dbReference type="Proteomes" id="UP000232003">
    <property type="component" value="Chromosome"/>
</dbReference>
<evidence type="ECO:0000313" key="3">
    <source>
        <dbReference type="Proteomes" id="UP000232003"/>
    </source>
</evidence>
<protein>
    <submittedName>
        <fullName evidence="2">Uncharacterized protein</fullName>
    </submittedName>
</protein>
<reference evidence="2 3" key="1">
    <citation type="submission" date="2017-11" db="EMBL/GenBank/DDBJ databases">
        <title>Complete genome of a free-living desiccation-tolerant cyanobacterium and its photosynthetic adaptation to extreme terrestrial habitat.</title>
        <authorList>
            <person name="Shang J."/>
        </authorList>
    </citation>
    <scope>NUCLEOTIDE SEQUENCE [LARGE SCALE GENOMIC DNA]</scope>
    <source>
        <strain evidence="2 3">CCNUN1</strain>
    </source>
</reference>
<gene>
    <name evidence="2" type="ORF">COO91_00066</name>
</gene>
<dbReference type="AlphaFoldDB" id="A0A2K8SG59"/>
<accession>A0A2K8SG59</accession>
<name>A0A2K8SG59_9NOSO</name>
<keyword evidence="3" id="KW-1185">Reference proteome</keyword>
<proteinExistence type="predicted"/>
<evidence type="ECO:0000256" key="1">
    <source>
        <dbReference type="SAM" id="MobiDB-lite"/>
    </source>
</evidence>
<dbReference type="EMBL" id="CP024785">
    <property type="protein sequence ID" value="AUB34253.1"/>
    <property type="molecule type" value="Genomic_DNA"/>
</dbReference>
<feature type="region of interest" description="Disordered" evidence="1">
    <location>
        <begin position="1"/>
        <end position="46"/>
    </location>
</feature>
<dbReference type="KEGG" id="nfl:COO91_00066"/>